<keyword evidence="1" id="KW-0732">Signal</keyword>
<dbReference type="EMBL" id="LKEF01000044">
    <property type="protein sequence ID" value="KTB59609.1"/>
    <property type="molecule type" value="Genomic_DNA"/>
</dbReference>
<dbReference type="Proteomes" id="UP000054197">
    <property type="component" value="Unassembled WGS sequence"/>
</dbReference>
<feature type="signal peptide" evidence="1">
    <location>
        <begin position="1"/>
        <end position="22"/>
    </location>
</feature>
<evidence type="ECO:0000313" key="3">
    <source>
        <dbReference type="Proteomes" id="UP000054197"/>
    </source>
</evidence>
<organism evidence="2 3">
    <name type="scientific">Pseudomonas fluorescens ICMP 11288</name>
    <dbReference type="NCBI Taxonomy" id="1198309"/>
    <lineage>
        <taxon>Bacteria</taxon>
        <taxon>Pseudomonadati</taxon>
        <taxon>Pseudomonadota</taxon>
        <taxon>Gammaproteobacteria</taxon>
        <taxon>Pseudomonadales</taxon>
        <taxon>Pseudomonadaceae</taxon>
        <taxon>Pseudomonas</taxon>
    </lineage>
</organism>
<evidence type="ECO:0000256" key="1">
    <source>
        <dbReference type="SAM" id="SignalP"/>
    </source>
</evidence>
<protein>
    <submittedName>
        <fullName evidence="2">Uncharacterized protein</fullName>
    </submittedName>
</protein>
<proteinExistence type="predicted"/>
<accession>A0A0W0HFE9</accession>
<dbReference type="RefSeq" id="WP_058421848.1">
    <property type="nucleotide sequence ID" value="NZ_LKEF01000044.1"/>
</dbReference>
<sequence length="115" mass="12500">MKKTLITAAVTSLLAISFQAQANSLLSLSAMQYFAQKCEKQGGTSYVSNDQGRSLQPYSAQDMASTLKHSKTTALLNASMNGQRATEADLDKYLTKNQQAEANKMESAGTLRCKR</sequence>
<dbReference type="AlphaFoldDB" id="A0A0W0HFE9"/>
<name>A0A0W0HFE9_PSEFL</name>
<feature type="chain" id="PRO_5006903191" evidence="1">
    <location>
        <begin position="23"/>
        <end position="115"/>
    </location>
</feature>
<reference evidence="2 3" key="1">
    <citation type="submission" date="2015-09" db="EMBL/GenBank/DDBJ databases">
        <title>Genome sequence of ICMP 11288.</title>
        <authorList>
            <person name="Visnovsky S."/>
            <person name="Lu A."/>
            <person name="Panda P."/>
            <person name="Pitman A."/>
        </authorList>
    </citation>
    <scope>NUCLEOTIDE SEQUENCE [LARGE SCALE GENOMIC DNA]</scope>
    <source>
        <strain evidence="2 3">ICMP 11288</strain>
    </source>
</reference>
<gene>
    <name evidence="2" type="ORF">AO063_03260</name>
</gene>
<evidence type="ECO:0000313" key="2">
    <source>
        <dbReference type="EMBL" id="KTB59609.1"/>
    </source>
</evidence>
<comment type="caution">
    <text evidence="2">The sequence shown here is derived from an EMBL/GenBank/DDBJ whole genome shotgun (WGS) entry which is preliminary data.</text>
</comment>